<sequence length="72" mass="8102">EGAIPKLFPQSWEHEIAKNVFSYGLSRQLATSVQCTLMHALTPLCHFTWPTTLWLSCCCSQLLPLCYNATNS</sequence>
<feature type="non-terminal residue" evidence="1">
    <location>
        <position position="1"/>
    </location>
</feature>
<gene>
    <name evidence="1" type="ORF">SPARVUS_LOCUS2837044</name>
</gene>
<reference evidence="1" key="1">
    <citation type="submission" date="2023-05" db="EMBL/GenBank/DDBJ databases">
        <authorList>
            <person name="Stuckert A."/>
        </authorList>
    </citation>
    <scope>NUCLEOTIDE SEQUENCE</scope>
</reference>
<evidence type="ECO:0000313" key="1">
    <source>
        <dbReference type="EMBL" id="CAI9546467.1"/>
    </source>
</evidence>
<evidence type="ECO:0000313" key="2">
    <source>
        <dbReference type="Proteomes" id="UP001162483"/>
    </source>
</evidence>
<name>A0ABN9BGA1_9NEOB</name>
<dbReference type="Proteomes" id="UP001162483">
    <property type="component" value="Unassembled WGS sequence"/>
</dbReference>
<comment type="caution">
    <text evidence="1">The sequence shown here is derived from an EMBL/GenBank/DDBJ whole genome shotgun (WGS) entry which is preliminary data.</text>
</comment>
<proteinExistence type="predicted"/>
<protein>
    <submittedName>
        <fullName evidence="1">Uncharacterized protein</fullName>
    </submittedName>
</protein>
<dbReference type="EMBL" id="CATNWA010003857">
    <property type="protein sequence ID" value="CAI9546467.1"/>
    <property type="molecule type" value="Genomic_DNA"/>
</dbReference>
<keyword evidence="2" id="KW-1185">Reference proteome</keyword>
<organism evidence="1 2">
    <name type="scientific">Staurois parvus</name>
    <dbReference type="NCBI Taxonomy" id="386267"/>
    <lineage>
        <taxon>Eukaryota</taxon>
        <taxon>Metazoa</taxon>
        <taxon>Chordata</taxon>
        <taxon>Craniata</taxon>
        <taxon>Vertebrata</taxon>
        <taxon>Euteleostomi</taxon>
        <taxon>Amphibia</taxon>
        <taxon>Batrachia</taxon>
        <taxon>Anura</taxon>
        <taxon>Neobatrachia</taxon>
        <taxon>Ranoidea</taxon>
        <taxon>Ranidae</taxon>
        <taxon>Staurois</taxon>
    </lineage>
</organism>
<accession>A0ABN9BGA1</accession>